<evidence type="ECO:0000256" key="6">
    <source>
        <dbReference type="ARBA" id="ARBA00022840"/>
    </source>
</evidence>
<evidence type="ECO:0000256" key="3">
    <source>
        <dbReference type="ARBA" id="ARBA00020401"/>
    </source>
</evidence>
<dbReference type="Gene3D" id="3.40.50.300">
    <property type="entry name" value="P-loop containing nucleotide triphosphate hydrolases"/>
    <property type="match status" value="1"/>
</dbReference>
<dbReference type="InterPro" id="IPR012178">
    <property type="entry name" value="RFC1"/>
</dbReference>
<dbReference type="GO" id="GO:0005634">
    <property type="term" value="C:nucleus"/>
    <property type="evidence" value="ECO:0007669"/>
    <property type="project" value="UniProtKB-SubCell"/>
</dbReference>
<dbReference type="Gene3D" id="1.10.8.60">
    <property type="match status" value="1"/>
</dbReference>
<feature type="compositionally biased region" description="Acidic residues" evidence="9">
    <location>
        <begin position="750"/>
        <end position="779"/>
    </location>
</feature>
<dbReference type="GO" id="GO:0005663">
    <property type="term" value="C:DNA replication factor C complex"/>
    <property type="evidence" value="ECO:0007669"/>
    <property type="project" value="InterPro"/>
</dbReference>
<dbReference type="Pfam" id="PF00533">
    <property type="entry name" value="BRCT"/>
    <property type="match status" value="1"/>
</dbReference>
<dbReference type="FunFam" id="1.10.8.60:FF:000021">
    <property type="entry name" value="Replication factor C subunit 1"/>
    <property type="match status" value="1"/>
</dbReference>
<accession>A0AAD7V0W9</accession>
<dbReference type="Gene3D" id="3.40.50.10190">
    <property type="entry name" value="BRCT domain"/>
    <property type="match status" value="1"/>
</dbReference>
<proteinExistence type="inferred from homology"/>
<feature type="compositionally biased region" description="Basic and acidic residues" evidence="9">
    <location>
        <begin position="24"/>
        <end position="41"/>
    </location>
</feature>
<keyword evidence="12" id="KW-1185">Reference proteome</keyword>
<dbReference type="Pfam" id="PF00004">
    <property type="entry name" value="AAA"/>
    <property type="match status" value="1"/>
</dbReference>
<dbReference type="GO" id="GO:0003689">
    <property type="term" value="F:DNA clamp loader activity"/>
    <property type="evidence" value="ECO:0007669"/>
    <property type="project" value="UniProtKB-UniRule"/>
</dbReference>
<reference evidence="11 12" key="1">
    <citation type="submission" date="2023-03" db="EMBL/GenBank/DDBJ databases">
        <title>Genome sequence of Lichtheimia ornata CBS 291.66.</title>
        <authorList>
            <person name="Mohabir J.T."/>
            <person name="Shea T.P."/>
            <person name="Kurbessoian T."/>
            <person name="Berby B."/>
            <person name="Fontaine J."/>
            <person name="Livny J."/>
            <person name="Gnirke A."/>
            <person name="Stajich J.E."/>
            <person name="Cuomo C.A."/>
        </authorList>
    </citation>
    <scope>NUCLEOTIDE SEQUENCE [LARGE SCALE GENOMIC DNA]</scope>
    <source>
        <strain evidence="11">CBS 291.66</strain>
    </source>
</reference>
<dbReference type="GO" id="GO:0006281">
    <property type="term" value="P:DNA repair"/>
    <property type="evidence" value="ECO:0007669"/>
    <property type="project" value="InterPro"/>
</dbReference>
<dbReference type="EMBL" id="JARTCD010000033">
    <property type="protein sequence ID" value="KAJ8657264.1"/>
    <property type="molecule type" value="Genomic_DNA"/>
</dbReference>
<comment type="similarity">
    <text evidence="2 8">Belongs to the activator 1 large subunit family.</text>
</comment>
<evidence type="ECO:0000313" key="11">
    <source>
        <dbReference type="EMBL" id="KAJ8657264.1"/>
    </source>
</evidence>
<evidence type="ECO:0000256" key="5">
    <source>
        <dbReference type="ARBA" id="ARBA00022741"/>
    </source>
</evidence>
<name>A0AAD7V0W9_9FUNG</name>
<dbReference type="CDD" id="cd18140">
    <property type="entry name" value="HLD_clamp_RFC"/>
    <property type="match status" value="1"/>
</dbReference>
<dbReference type="InterPro" id="IPR027417">
    <property type="entry name" value="P-loop_NTPase"/>
</dbReference>
<dbReference type="InterPro" id="IPR013725">
    <property type="entry name" value="DNA_replication_fac_RFC1_C"/>
</dbReference>
<evidence type="ECO:0000256" key="7">
    <source>
        <dbReference type="ARBA" id="ARBA00023242"/>
    </source>
</evidence>
<dbReference type="GO" id="GO:0016887">
    <property type="term" value="F:ATP hydrolysis activity"/>
    <property type="evidence" value="ECO:0007669"/>
    <property type="project" value="InterPro"/>
</dbReference>
<keyword evidence="7 8" id="KW-0539">Nucleus</keyword>
<dbReference type="AlphaFoldDB" id="A0AAD7V0W9"/>
<organism evidence="11 12">
    <name type="scientific">Lichtheimia ornata</name>
    <dbReference type="NCBI Taxonomy" id="688661"/>
    <lineage>
        <taxon>Eukaryota</taxon>
        <taxon>Fungi</taxon>
        <taxon>Fungi incertae sedis</taxon>
        <taxon>Mucoromycota</taxon>
        <taxon>Mucoromycotina</taxon>
        <taxon>Mucoromycetes</taxon>
        <taxon>Mucorales</taxon>
        <taxon>Lichtheimiaceae</taxon>
        <taxon>Lichtheimia</taxon>
    </lineage>
</organism>
<feature type="region of interest" description="Disordered" evidence="9">
    <location>
        <begin position="208"/>
        <end position="237"/>
    </location>
</feature>
<protein>
    <recommendedName>
        <fullName evidence="3 8">Replication factor C subunit 1</fullName>
    </recommendedName>
</protein>
<evidence type="ECO:0000259" key="10">
    <source>
        <dbReference type="PROSITE" id="PS50172"/>
    </source>
</evidence>
<comment type="subcellular location">
    <subcellularLocation>
        <location evidence="1 8">Nucleus</location>
    </subcellularLocation>
</comment>
<dbReference type="InterPro" id="IPR047854">
    <property type="entry name" value="RFC_lid"/>
</dbReference>
<comment type="caution">
    <text evidence="11">The sequence shown here is derived from an EMBL/GenBank/DDBJ whole genome shotgun (WGS) entry which is preliminary data.</text>
</comment>
<evidence type="ECO:0000256" key="4">
    <source>
        <dbReference type="ARBA" id="ARBA00022705"/>
    </source>
</evidence>
<feature type="region of interest" description="Disordered" evidence="9">
    <location>
        <begin position="1"/>
        <end position="98"/>
    </location>
</feature>
<keyword evidence="4 8" id="KW-0235">DNA replication</keyword>
<dbReference type="Proteomes" id="UP001234581">
    <property type="component" value="Unassembled WGS sequence"/>
</dbReference>
<dbReference type="InterPro" id="IPR036420">
    <property type="entry name" value="BRCT_dom_sf"/>
</dbReference>
<keyword evidence="5 8" id="KW-0547">Nucleotide-binding</keyword>
<feature type="region of interest" description="Disordered" evidence="9">
    <location>
        <begin position="748"/>
        <end position="812"/>
    </location>
</feature>
<dbReference type="CDD" id="cd00009">
    <property type="entry name" value="AAA"/>
    <property type="match status" value="1"/>
</dbReference>
<feature type="domain" description="BRCT" evidence="10">
    <location>
        <begin position="121"/>
        <end position="192"/>
    </location>
</feature>
<dbReference type="PANTHER" id="PTHR23389">
    <property type="entry name" value="CHROMOSOME TRANSMISSION FIDELITY FACTOR 18"/>
    <property type="match status" value="1"/>
</dbReference>
<keyword evidence="6 8" id="KW-0067">ATP-binding</keyword>
<dbReference type="Pfam" id="PF25361">
    <property type="entry name" value="AAA_lid_RFC1"/>
    <property type="match status" value="1"/>
</dbReference>
<evidence type="ECO:0000313" key="12">
    <source>
        <dbReference type="Proteomes" id="UP001234581"/>
    </source>
</evidence>
<dbReference type="GeneID" id="83214489"/>
<dbReference type="FunFam" id="3.40.50.300:FF:000395">
    <property type="entry name" value="Replication factor C subunit 1"/>
    <property type="match status" value="1"/>
</dbReference>
<evidence type="ECO:0000256" key="1">
    <source>
        <dbReference type="ARBA" id="ARBA00004123"/>
    </source>
</evidence>
<dbReference type="SUPFAM" id="SSF52540">
    <property type="entry name" value="P-loop containing nucleoside triphosphate hydrolases"/>
    <property type="match status" value="1"/>
</dbReference>
<dbReference type="SUPFAM" id="SSF52113">
    <property type="entry name" value="BRCT domain"/>
    <property type="match status" value="1"/>
</dbReference>
<feature type="compositionally biased region" description="Low complexity" evidence="9">
    <location>
        <begin position="222"/>
        <end position="234"/>
    </location>
</feature>
<dbReference type="SMART" id="SM00382">
    <property type="entry name" value="AAA"/>
    <property type="match status" value="1"/>
</dbReference>
<dbReference type="GO" id="GO:0006271">
    <property type="term" value="P:DNA strand elongation involved in DNA replication"/>
    <property type="evidence" value="ECO:0007669"/>
    <property type="project" value="UniProtKB-ARBA"/>
</dbReference>
<dbReference type="SMART" id="SM00292">
    <property type="entry name" value="BRCT"/>
    <property type="match status" value="1"/>
</dbReference>
<dbReference type="GO" id="GO:0003677">
    <property type="term" value="F:DNA binding"/>
    <property type="evidence" value="ECO:0007669"/>
    <property type="project" value="InterPro"/>
</dbReference>
<dbReference type="PROSITE" id="PS50172">
    <property type="entry name" value="BRCT"/>
    <property type="match status" value="1"/>
</dbReference>
<dbReference type="InterPro" id="IPR003959">
    <property type="entry name" value="ATPase_AAA_core"/>
</dbReference>
<dbReference type="InterPro" id="IPR008921">
    <property type="entry name" value="DNA_pol3_clamp-load_cplx_C"/>
</dbReference>
<dbReference type="PANTHER" id="PTHR23389:SF6">
    <property type="entry name" value="REPLICATION FACTOR C SUBUNIT 1"/>
    <property type="match status" value="1"/>
</dbReference>
<dbReference type="PIRSF" id="PIRSF036578">
    <property type="entry name" value="RFC1"/>
    <property type="match status" value="1"/>
</dbReference>
<dbReference type="InterPro" id="IPR001357">
    <property type="entry name" value="BRCT_dom"/>
</dbReference>
<dbReference type="SUPFAM" id="SSF48019">
    <property type="entry name" value="post-AAA+ oligomerization domain-like"/>
    <property type="match status" value="1"/>
</dbReference>
<dbReference type="InterPro" id="IPR003593">
    <property type="entry name" value="AAA+_ATPase"/>
</dbReference>
<dbReference type="Gene3D" id="1.20.272.10">
    <property type="match status" value="1"/>
</dbReference>
<dbReference type="FunFam" id="3.40.50.10190:FF:000001">
    <property type="entry name" value="Replication factor C subunit 1"/>
    <property type="match status" value="1"/>
</dbReference>
<evidence type="ECO:0000256" key="9">
    <source>
        <dbReference type="SAM" id="MobiDB-lite"/>
    </source>
</evidence>
<evidence type="ECO:0000256" key="2">
    <source>
        <dbReference type="ARBA" id="ARBA00006116"/>
    </source>
</evidence>
<dbReference type="RefSeq" id="XP_058342177.1">
    <property type="nucleotide sequence ID" value="XM_058487100.1"/>
</dbReference>
<sequence>MGIEDYFKKANKKASTTAPAAPEPAKKETARKPAAAKKTEVEPTSSSSETTKKTTRRKKKVEDDDKDFVEEAEPPKKTAKKEPETATEDPAPAPAPKKKNFYQQMNREGPRALNTRPLPVGKPNCFQGVTFVISGILETMTKETVEDLIKRYGGRTTGSVSGKTTYLLRGRDSGEKKTRDANKHGTKILDEDDFYKLFETEGAKEVPTPVMEMPKPTKGKGKAAAASSAKAPATNGQSDNMLWTEKYRPTTIKEIVGNKELVRKISAWLEMWDEYRQKNFKAPADLDGGIHQHRALLLSGPPGIGKTTTALVVARTHGYEPLEFNASDTRNKKRLQELLSPMVNNRSMTEFYHDTANKASKEKEEKISSGKVLLIMDEVDGMSGGDRGGSAELAALIRKTKVPVICICNDPRSDKVKPLLNVCFEAKYKRTPAAQLRSRLMTIAYREELKVEPNAIDQLVESSHNDLRQIINMLSTYKLSQNQLSYDQAKELGKSNEKYVIRNVFDIAMDLLTAGRWHSLTLPQKTDLYFHDYSLSHLMMFENYLRVNPEKARLLSKSGNPKEEQVNAMRMAAKAADAMAEGDLVDSKIHGTVQQYSLMPVHSVMSCVVPAYYMEGSVNQRLFFPGWLGQNSKATKFKRLLTDMRSQMRLQTSANAYEIRENYVPTMTKRIFNYLANDETDEAIETMDSYYMQRDTLDTLNELCLENKKPMSAMTTSQKTKFTRKYNERDHPVLFQTSEVIKKNVALPTEEPEGQIVEEESYFGEDVSEEEGEEEEGDVSQDKLIKSKKPSGKRKQKEQGGASRSKAKRKTK</sequence>
<feature type="compositionally biased region" description="Basic residues" evidence="9">
    <location>
        <begin position="786"/>
        <end position="796"/>
    </location>
</feature>
<evidence type="ECO:0000256" key="8">
    <source>
        <dbReference type="PIRNR" id="PIRNR036578"/>
    </source>
</evidence>
<dbReference type="GO" id="GO:0005524">
    <property type="term" value="F:ATP binding"/>
    <property type="evidence" value="ECO:0007669"/>
    <property type="project" value="UniProtKB-UniRule"/>
</dbReference>
<dbReference type="Pfam" id="PF08519">
    <property type="entry name" value="RFC1"/>
    <property type="match status" value="1"/>
</dbReference>
<feature type="compositionally biased region" description="Basic and acidic residues" evidence="9">
    <location>
        <begin position="73"/>
        <end position="84"/>
    </location>
</feature>
<gene>
    <name evidence="11" type="ORF">O0I10_007080</name>
</gene>